<comment type="caution">
    <text evidence="2">The sequence shown here is derived from an EMBL/GenBank/DDBJ whole genome shotgun (WGS) entry which is preliminary data.</text>
</comment>
<feature type="region of interest" description="Disordered" evidence="1">
    <location>
        <begin position="226"/>
        <end position="255"/>
    </location>
</feature>
<keyword evidence="3" id="KW-1185">Reference proteome</keyword>
<gene>
    <name evidence="2" type="ORF">GWK47_040004</name>
</gene>
<evidence type="ECO:0000313" key="2">
    <source>
        <dbReference type="EMBL" id="KAG0724733.1"/>
    </source>
</evidence>
<accession>A0A8J4YB40</accession>
<evidence type="ECO:0000256" key="1">
    <source>
        <dbReference type="SAM" id="MobiDB-lite"/>
    </source>
</evidence>
<evidence type="ECO:0000313" key="3">
    <source>
        <dbReference type="Proteomes" id="UP000770661"/>
    </source>
</evidence>
<organism evidence="2 3">
    <name type="scientific">Chionoecetes opilio</name>
    <name type="common">Atlantic snow crab</name>
    <name type="synonym">Cancer opilio</name>
    <dbReference type="NCBI Taxonomy" id="41210"/>
    <lineage>
        <taxon>Eukaryota</taxon>
        <taxon>Metazoa</taxon>
        <taxon>Ecdysozoa</taxon>
        <taxon>Arthropoda</taxon>
        <taxon>Crustacea</taxon>
        <taxon>Multicrustacea</taxon>
        <taxon>Malacostraca</taxon>
        <taxon>Eumalacostraca</taxon>
        <taxon>Eucarida</taxon>
        <taxon>Decapoda</taxon>
        <taxon>Pleocyemata</taxon>
        <taxon>Brachyura</taxon>
        <taxon>Eubrachyura</taxon>
        <taxon>Majoidea</taxon>
        <taxon>Majidae</taxon>
        <taxon>Chionoecetes</taxon>
    </lineage>
</organism>
<dbReference type="AlphaFoldDB" id="A0A8J4YB40"/>
<proteinExistence type="predicted"/>
<name>A0A8J4YB40_CHIOP</name>
<sequence length="352" mass="39634">MLAAMRHGVSQRGLALILSSYNIDRGLATREDQRLLVDHSKEKREGWVRSAQTSRRILKKPNTKSDYMSLFDIIWVHESITWTALSKHFSLSHSSCSPGHHCSSCTFSACSSCPWRGNNHNVIIIFIPAVMCMVPFLFTLEESIYESDNIIPHGSPIPLGQVLRHSISRETSLLARKCLSLGLAEESIRLLFKLPVVCLLTPEKVDAVKSSLLFEITEQAVLDTLEDSSPDEDEEDDFFKSPGPTVTKGTNPTRLSNKMGKELEGWCSEKQRNKQLEQAMFPVLSRAAWVDVFVKYNTAIRSSADVDKLFSQWSDIMKAKRASLTSDSFERLVFMKGNMDLLKMKLSPGESE</sequence>
<dbReference type="OrthoDB" id="6630171at2759"/>
<dbReference type="EMBL" id="JACEEZ010006494">
    <property type="protein sequence ID" value="KAG0724733.1"/>
    <property type="molecule type" value="Genomic_DNA"/>
</dbReference>
<feature type="compositionally biased region" description="Acidic residues" evidence="1">
    <location>
        <begin position="226"/>
        <end position="237"/>
    </location>
</feature>
<protein>
    <submittedName>
        <fullName evidence="2">Uncharacterized protein</fullName>
    </submittedName>
</protein>
<reference evidence="2" key="1">
    <citation type="submission" date="2020-07" db="EMBL/GenBank/DDBJ databases">
        <title>The High-quality genome of the commercially important snow crab, Chionoecetes opilio.</title>
        <authorList>
            <person name="Jeong J.-H."/>
            <person name="Ryu S."/>
        </authorList>
    </citation>
    <scope>NUCLEOTIDE SEQUENCE</scope>
    <source>
        <strain evidence="2">MADBK_172401_WGS</strain>
        <tissue evidence="2">Digestive gland</tissue>
    </source>
</reference>
<dbReference type="Proteomes" id="UP000770661">
    <property type="component" value="Unassembled WGS sequence"/>
</dbReference>